<dbReference type="PANTHER" id="PTHR43072">
    <property type="entry name" value="N-ACETYLTRANSFERASE"/>
    <property type="match status" value="1"/>
</dbReference>
<dbReference type="CDD" id="cd04301">
    <property type="entry name" value="NAT_SF"/>
    <property type="match status" value="1"/>
</dbReference>
<proteinExistence type="predicted"/>
<evidence type="ECO:0000256" key="1">
    <source>
        <dbReference type="SAM" id="MobiDB-lite"/>
    </source>
</evidence>
<keyword evidence="4" id="KW-1185">Reference proteome</keyword>
<protein>
    <submittedName>
        <fullName evidence="3">GNAT family N-acetyltransferase</fullName>
    </submittedName>
</protein>
<dbReference type="AlphaFoldDB" id="A0A9X2D872"/>
<organism evidence="3 4">
    <name type="scientific">Nocardioides bruguierae</name>
    <dbReference type="NCBI Taxonomy" id="2945102"/>
    <lineage>
        <taxon>Bacteria</taxon>
        <taxon>Bacillati</taxon>
        <taxon>Actinomycetota</taxon>
        <taxon>Actinomycetes</taxon>
        <taxon>Propionibacteriales</taxon>
        <taxon>Nocardioidaceae</taxon>
        <taxon>Nocardioides</taxon>
    </lineage>
</organism>
<evidence type="ECO:0000313" key="4">
    <source>
        <dbReference type="Proteomes" id="UP001139485"/>
    </source>
</evidence>
<dbReference type="GO" id="GO:0016747">
    <property type="term" value="F:acyltransferase activity, transferring groups other than amino-acyl groups"/>
    <property type="evidence" value="ECO:0007669"/>
    <property type="project" value="InterPro"/>
</dbReference>
<dbReference type="InterPro" id="IPR016181">
    <property type="entry name" value="Acyl_CoA_acyltransferase"/>
</dbReference>
<dbReference type="RefSeq" id="WP_250827157.1">
    <property type="nucleotide sequence ID" value="NZ_JAMOIL010000010.1"/>
</dbReference>
<dbReference type="EMBL" id="JAMOIL010000010">
    <property type="protein sequence ID" value="MCM0620567.1"/>
    <property type="molecule type" value="Genomic_DNA"/>
</dbReference>
<dbReference type="Gene3D" id="3.40.630.30">
    <property type="match status" value="1"/>
</dbReference>
<name>A0A9X2D872_9ACTN</name>
<dbReference type="SUPFAM" id="SSF55729">
    <property type="entry name" value="Acyl-CoA N-acyltransferases (Nat)"/>
    <property type="match status" value="1"/>
</dbReference>
<dbReference type="InterPro" id="IPR000182">
    <property type="entry name" value="GNAT_dom"/>
</dbReference>
<dbReference type="PANTHER" id="PTHR43072:SF60">
    <property type="entry name" value="L-2,4-DIAMINOBUTYRIC ACID ACETYLTRANSFERASE"/>
    <property type="match status" value="1"/>
</dbReference>
<accession>A0A9X2D872</accession>
<reference evidence="3" key="1">
    <citation type="submission" date="2022-05" db="EMBL/GenBank/DDBJ databases">
        <authorList>
            <person name="Tuo L."/>
        </authorList>
    </citation>
    <scope>NUCLEOTIDE SEQUENCE</scope>
    <source>
        <strain evidence="3">BSK12Z-4</strain>
    </source>
</reference>
<evidence type="ECO:0000313" key="3">
    <source>
        <dbReference type="EMBL" id="MCM0620567.1"/>
    </source>
</evidence>
<dbReference type="InterPro" id="IPR056935">
    <property type="entry name" value="Rv0428c-like_C"/>
</dbReference>
<dbReference type="PROSITE" id="PS51186">
    <property type="entry name" value="GNAT"/>
    <property type="match status" value="1"/>
</dbReference>
<sequence>MPDPAEDHPSTPVASGGTPFLGPHVVGRRVVVRRRLRGEAGPSGAEATTDLLGVCLAWDEDSLLLAPDGPRHGEEEPVRIAFADLVSGKPVPPRASALARVSARDAEQHCLTMFGHVETEAIGEWVLRHDPAPVGRPLKRATSVLAMGDPGVGTDEALRRVLAWYSARDRPALAQVEAGSEVEQALLDAGWSVVPGGDAEMRAGSLSQVRRGRRGRGGDRAVLSPSSLLEPAPGPGQVARAEAAVADAGGRLGECHAVLAADWLGMHGLRVRPEHRRQGLAGDLVDALLEWAAERGARFAWLHVETDNAAAQALYEGMGLEVHHGTRYLVPPGTPAP</sequence>
<gene>
    <name evidence="3" type="ORF">M8330_09700</name>
</gene>
<comment type="caution">
    <text evidence="3">The sequence shown here is derived from an EMBL/GenBank/DDBJ whole genome shotgun (WGS) entry which is preliminary data.</text>
</comment>
<feature type="region of interest" description="Disordered" evidence="1">
    <location>
        <begin position="1"/>
        <end position="21"/>
    </location>
</feature>
<feature type="domain" description="N-acetyltransferase" evidence="2">
    <location>
        <begin position="199"/>
        <end position="337"/>
    </location>
</feature>
<dbReference type="Pfam" id="PF24553">
    <property type="entry name" value="Rv0428c_C"/>
    <property type="match status" value="1"/>
</dbReference>
<feature type="region of interest" description="Disordered" evidence="1">
    <location>
        <begin position="207"/>
        <end position="226"/>
    </location>
</feature>
<dbReference type="Proteomes" id="UP001139485">
    <property type="component" value="Unassembled WGS sequence"/>
</dbReference>
<evidence type="ECO:0000259" key="2">
    <source>
        <dbReference type="PROSITE" id="PS51186"/>
    </source>
</evidence>